<accession>A0AAX0U7Z3</accession>
<reference evidence="2 3" key="1">
    <citation type="submission" date="2017-11" db="EMBL/GenBank/DDBJ databases">
        <title>Molecular characterization of Burkholderia pseudomallei and closely related isolates from Vietnam.</title>
        <authorList>
            <person name="Ustinov D.V."/>
            <person name="Antonov A.S."/>
            <person name="Avdusheva E.F."/>
            <person name="Shpak I.M."/>
            <person name="Zakharova I.B."/>
            <person name="Thi L.A."/>
            <person name="Teteryatnikova N."/>
            <person name="Lopasteyskaya Y.A."/>
            <person name="Kuzyutina J.A."/>
            <person name="Ngo T.N."/>
            <person name="Victorov D.V."/>
        </authorList>
    </citation>
    <scope>NUCLEOTIDE SEQUENCE [LARGE SCALE GENOMIC DNA]</scope>
    <source>
        <strain evidence="2 3">V1512</strain>
    </source>
</reference>
<name>A0AAX0U7Z3_BURPE</name>
<dbReference type="AlphaFoldDB" id="A0AAX0U7Z3"/>
<protein>
    <submittedName>
        <fullName evidence="2">Replication protein</fullName>
    </submittedName>
</protein>
<feature type="region of interest" description="Disordered" evidence="1">
    <location>
        <begin position="17"/>
        <end position="42"/>
    </location>
</feature>
<comment type="caution">
    <text evidence="2">The sequence shown here is derived from an EMBL/GenBank/DDBJ whole genome shotgun (WGS) entry which is preliminary data.</text>
</comment>
<dbReference type="EMBL" id="PHRB01000018">
    <property type="protein sequence ID" value="PJO64743.1"/>
    <property type="molecule type" value="Genomic_DNA"/>
</dbReference>
<sequence>MHLGTLSSRLASHRAAALGLRPSRGARRPLRGHIGERRAALM</sequence>
<organism evidence="2 3">
    <name type="scientific">Burkholderia pseudomallei</name>
    <name type="common">Pseudomonas pseudomallei</name>
    <dbReference type="NCBI Taxonomy" id="28450"/>
    <lineage>
        <taxon>Bacteria</taxon>
        <taxon>Pseudomonadati</taxon>
        <taxon>Pseudomonadota</taxon>
        <taxon>Betaproteobacteria</taxon>
        <taxon>Burkholderiales</taxon>
        <taxon>Burkholderiaceae</taxon>
        <taxon>Burkholderia</taxon>
        <taxon>pseudomallei group</taxon>
    </lineage>
</organism>
<evidence type="ECO:0000313" key="3">
    <source>
        <dbReference type="Proteomes" id="UP000231878"/>
    </source>
</evidence>
<evidence type="ECO:0000313" key="2">
    <source>
        <dbReference type="EMBL" id="PJO64743.1"/>
    </source>
</evidence>
<evidence type="ECO:0000256" key="1">
    <source>
        <dbReference type="SAM" id="MobiDB-lite"/>
    </source>
</evidence>
<proteinExistence type="predicted"/>
<gene>
    <name evidence="2" type="ORF">CWD88_18695</name>
</gene>
<dbReference type="Proteomes" id="UP000231878">
    <property type="component" value="Unassembled WGS sequence"/>
</dbReference>
<feature type="compositionally biased region" description="Basic and acidic residues" evidence="1">
    <location>
        <begin position="33"/>
        <end position="42"/>
    </location>
</feature>